<dbReference type="GeneID" id="82154694"/>
<sequence length="409" mass="46301">MNRFLIAILLSAGSLSLRAQVAERLQQLGMENIRTVTENGNTTIAFEDNVYRGTYRGIGKAIIAAMEGMSQGNLQMVVLENRIPQLCIALSERVVTEYKEKRMSIGEVYRQMEISHDTDEAMEILKGTHHTLNSSAGKVDIVVYPEVKLENSSFDRLYSYYVNLAPAVEMALWKGAELTAQVVLPIATNLNGQYKKIRPGVIALSQEFYFGKGFLGRVTAGNFTNNRMGGQAEITYRTANGRLELGAIAGGTVQSVLTDDEGWYVSRKLRMNAALKASVYEPRFNLQFEVQAARYLYGDYGVRGDCTRHFGEYAIGVYGMYTDGEINGGFHFAIPLPGKRWSRNRGVRVRQADYFALEYSMTTWGKYTNEKMGETYKIKPDENRSNRFFQPEYIRYFLIKEANKQITNF</sequence>
<dbReference type="HOGENOM" id="CLU_061959_0_0_10"/>
<dbReference type="EMBL" id="ASSP01000009">
    <property type="protein sequence ID" value="EOS13689.1"/>
    <property type="molecule type" value="Genomic_DNA"/>
</dbReference>
<dbReference type="AlphaFoldDB" id="R9I9R5"/>
<evidence type="ECO:0000313" key="3">
    <source>
        <dbReference type="Proteomes" id="UP000014200"/>
    </source>
</evidence>
<organism evidence="2 3">
    <name type="scientific">Phocaeicola sartorii</name>
    <dbReference type="NCBI Taxonomy" id="671267"/>
    <lineage>
        <taxon>Bacteria</taxon>
        <taxon>Pseudomonadati</taxon>
        <taxon>Bacteroidota</taxon>
        <taxon>Bacteroidia</taxon>
        <taxon>Bacteroidales</taxon>
        <taxon>Bacteroidaceae</taxon>
        <taxon>Phocaeicola</taxon>
    </lineage>
</organism>
<dbReference type="STRING" id="1235788.C802_01532"/>
<evidence type="ECO:0008006" key="4">
    <source>
        <dbReference type="Google" id="ProtNLM"/>
    </source>
</evidence>
<protein>
    <recommendedName>
        <fullName evidence="4">Bacterial lipoprotein (DUF940)</fullName>
    </recommendedName>
</protein>
<feature type="chain" id="PRO_5004474331" description="Bacterial lipoprotein (DUF940)" evidence="1">
    <location>
        <begin position="20"/>
        <end position="409"/>
    </location>
</feature>
<evidence type="ECO:0000256" key="1">
    <source>
        <dbReference type="SAM" id="SignalP"/>
    </source>
</evidence>
<reference evidence="2 3" key="1">
    <citation type="submission" date="2013-04" db="EMBL/GenBank/DDBJ databases">
        <title>The Genome Sequence of Bacteroides massiliensis dnLKV3.</title>
        <authorList>
            <consortium name="The Broad Institute Genomics Platform"/>
            <consortium name="The Broad Institute Genome Sequencing Center for Infectious Disease"/>
            <person name="Earl A."/>
            <person name="Xavier R."/>
            <person name="Kuhn K."/>
            <person name="Stappenbeck T."/>
            <person name="Walker B."/>
            <person name="Young S."/>
            <person name="Zeng Q."/>
            <person name="Gargeya S."/>
            <person name="Fitzgerald M."/>
            <person name="Haas B."/>
            <person name="Abouelleil A."/>
            <person name="Allen A.W."/>
            <person name="Alvarado L."/>
            <person name="Arachchi H.M."/>
            <person name="Berlin A.M."/>
            <person name="Chapman S.B."/>
            <person name="Gainer-Dewar J."/>
            <person name="Goldberg J."/>
            <person name="Griggs A."/>
            <person name="Gujja S."/>
            <person name="Hansen M."/>
            <person name="Howarth C."/>
            <person name="Imamovic A."/>
            <person name="Ireland A."/>
            <person name="Larimer J."/>
            <person name="McCowan C."/>
            <person name="Murphy C."/>
            <person name="Pearson M."/>
            <person name="Poon T.W."/>
            <person name="Priest M."/>
            <person name="Roberts A."/>
            <person name="Saif S."/>
            <person name="Shea T."/>
            <person name="Sisk P."/>
            <person name="Sykes S."/>
            <person name="Wortman J."/>
            <person name="Nusbaum C."/>
            <person name="Birren B."/>
        </authorList>
    </citation>
    <scope>NUCLEOTIDE SEQUENCE [LARGE SCALE GENOMIC DNA]</scope>
    <source>
        <strain evidence="3">dnLKV3</strain>
    </source>
</reference>
<keyword evidence="1" id="KW-0732">Signal</keyword>
<name>R9I9R5_9BACT</name>
<proteinExistence type="predicted"/>
<comment type="caution">
    <text evidence="2">The sequence shown here is derived from an EMBL/GenBank/DDBJ whole genome shotgun (WGS) entry which is preliminary data.</text>
</comment>
<gene>
    <name evidence="2" type="ORF">C802_01532</name>
</gene>
<dbReference type="RefSeq" id="WP_016275940.1">
    <property type="nucleotide sequence ID" value="NZ_CAUCNL010000012.1"/>
</dbReference>
<evidence type="ECO:0000313" key="2">
    <source>
        <dbReference type="EMBL" id="EOS13689.1"/>
    </source>
</evidence>
<dbReference type="PATRIC" id="fig|1235788.3.peg.1567"/>
<dbReference type="Proteomes" id="UP000014200">
    <property type="component" value="Unassembled WGS sequence"/>
</dbReference>
<accession>R9I9R5</accession>
<feature type="signal peptide" evidence="1">
    <location>
        <begin position="1"/>
        <end position="19"/>
    </location>
</feature>
<dbReference type="OrthoDB" id="1040106at2"/>
<keyword evidence="3" id="KW-1185">Reference proteome</keyword>